<evidence type="ECO:0000313" key="10">
    <source>
        <dbReference type="Proteomes" id="UP000193061"/>
    </source>
</evidence>
<evidence type="ECO:0000256" key="5">
    <source>
        <dbReference type="ARBA" id="ARBA00022692"/>
    </source>
</evidence>
<keyword evidence="4" id="KW-1003">Cell membrane</keyword>
<dbReference type="OrthoDB" id="9806926at2"/>
<dbReference type="GO" id="GO:0005886">
    <property type="term" value="C:plasma membrane"/>
    <property type="evidence" value="ECO:0007669"/>
    <property type="project" value="UniProtKB-SubCell"/>
</dbReference>
<dbReference type="PANTHER" id="PTHR30330">
    <property type="entry name" value="AGSS FAMILY TRANSPORTER, SODIUM-ALANINE"/>
    <property type="match status" value="1"/>
</dbReference>
<organism evidence="9 10">
    <name type="scientific">Roseovarius albus</name>
    <dbReference type="NCBI Taxonomy" id="1247867"/>
    <lineage>
        <taxon>Bacteria</taxon>
        <taxon>Pseudomonadati</taxon>
        <taxon>Pseudomonadota</taxon>
        <taxon>Alphaproteobacteria</taxon>
        <taxon>Rhodobacterales</taxon>
        <taxon>Roseobacteraceae</taxon>
        <taxon>Roseovarius</taxon>
    </lineage>
</organism>
<comment type="subcellular location">
    <subcellularLocation>
        <location evidence="1">Cell membrane</location>
        <topology evidence="1">Multi-pass membrane protein</topology>
    </subcellularLocation>
</comment>
<evidence type="ECO:0000256" key="3">
    <source>
        <dbReference type="ARBA" id="ARBA00022448"/>
    </source>
</evidence>
<dbReference type="GO" id="GO:0005283">
    <property type="term" value="F:amino acid:sodium symporter activity"/>
    <property type="evidence" value="ECO:0007669"/>
    <property type="project" value="InterPro"/>
</dbReference>
<dbReference type="InterPro" id="IPR001463">
    <property type="entry name" value="Na/Ala_symport"/>
</dbReference>
<keyword evidence="7 8" id="KW-0472">Membrane</keyword>
<keyword evidence="10" id="KW-1185">Reference proteome</keyword>
<name>A0A1X6Z5H6_9RHOB</name>
<proteinExistence type="inferred from homology"/>
<evidence type="ECO:0000256" key="6">
    <source>
        <dbReference type="ARBA" id="ARBA00022989"/>
    </source>
</evidence>
<dbReference type="EMBL" id="FWFX01000005">
    <property type="protein sequence ID" value="SLN40901.1"/>
    <property type="molecule type" value="Genomic_DNA"/>
</dbReference>
<evidence type="ECO:0000256" key="2">
    <source>
        <dbReference type="ARBA" id="ARBA00009261"/>
    </source>
</evidence>
<reference evidence="9 10" key="1">
    <citation type="submission" date="2017-03" db="EMBL/GenBank/DDBJ databases">
        <authorList>
            <person name="Afonso C.L."/>
            <person name="Miller P.J."/>
            <person name="Scott M.A."/>
            <person name="Spackman E."/>
            <person name="Goraichik I."/>
            <person name="Dimitrov K.M."/>
            <person name="Suarez D.L."/>
            <person name="Swayne D.E."/>
        </authorList>
    </citation>
    <scope>NUCLEOTIDE SEQUENCE [LARGE SCALE GENOMIC DNA]</scope>
    <source>
        <strain evidence="9 10">CECT 7450</strain>
    </source>
</reference>
<feature type="transmembrane region" description="Helical" evidence="8">
    <location>
        <begin position="12"/>
        <end position="34"/>
    </location>
</feature>
<evidence type="ECO:0000256" key="4">
    <source>
        <dbReference type="ARBA" id="ARBA00022475"/>
    </source>
</evidence>
<evidence type="ECO:0000313" key="9">
    <source>
        <dbReference type="EMBL" id="SLN40901.1"/>
    </source>
</evidence>
<evidence type="ECO:0000256" key="1">
    <source>
        <dbReference type="ARBA" id="ARBA00004651"/>
    </source>
</evidence>
<dbReference type="AlphaFoldDB" id="A0A1X6Z5H6"/>
<sequence length="122" mass="13496">MTSLIDGLNGILWNYVLIYGLLGAGAFFTLRLGAIQFLHIGEMIRVITSGRTTVERGISPFRALTVSHASRVGTLIAVLLLSKTVIKLTKDYFDQRRAGQKPKFAAKDFPEFGDGIDHSVWK</sequence>
<dbReference type="PANTHER" id="PTHR30330:SF1">
    <property type="entry name" value="AMINO-ACID CARRIER PROTEIN ALST"/>
    <property type="match status" value="1"/>
</dbReference>
<dbReference type="Proteomes" id="UP000193061">
    <property type="component" value="Unassembled WGS sequence"/>
</dbReference>
<comment type="similarity">
    <text evidence="2">Belongs to the alanine or glycine:cation symporter (AGCS) (TC 2.A.25) family.</text>
</comment>
<accession>A0A1X6Z5H6</accession>
<evidence type="ECO:0000256" key="7">
    <source>
        <dbReference type="ARBA" id="ARBA00023136"/>
    </source>
</evidence>
<keyword evidence="6 8" id="KW-1133">Transmembrane helix</keyword>
<gene>
    <name evidence="9" type="primary">alsT_2</name>
    <name evidence="9" type="ORF">ROA7450_01976</name>
</gene>
<dbReference type="RefSeq" id="WP_085805499.1">
    <property type="nucleotide sequence ID" value="NZ_FWFX01000005.1"/>
</dbReference>
<evidence type="ECO:0000256" key="8">
    <source>
        <dbReference type="SAM" id="Phobius"/>
    </source>
</evidence>
<keyword evidence="5 8" id="KW-0812">Transmembrane</keyword>
<keyword evidence="3" id="KW-0813">Transport</keyword>
<protein>
    <submittedName>
        <fullName evidence="9">Amino-acid carrier protein AlsT</fullName>
    </submittedName>
</protein>